<dbReference type="RefSeq" id="XP_028477877.1">
    <property type="nucleotide sequence ID" value="XM_028621425.1"/>
</dbReference>
<protein>
    <recommendedName>
        <fullName evidence="10">Major facilitator superfamily (MFS) profile domain-containing protein</fullName>
    </recommendedName>
</protein>
<evidence type="ECO:0000256" key="5">
    <source>
        <dbReference type="ARBA" id="ARBA00022989"/>
    </source>
</evidence>
<feature type="compositionally biased region" description="Polar residues" evidence="8">
    <location>
        <begin position="12"/>
        <end position="24"/>
    </location>
</feature>
<feature type="region of interest" description="Disordered" evidence="8">
    <location>
        <begin position="1"/>
        <end position="24"/>
    </location>
</feature>
<evidence type="ECO:0000259" key="10">
    <source>
        <dbReference type="PROSITE" id="PS50850"/>
    </source>
</evidence>
<proteinExistence type="inferred from homology"/>
<accession>A0A427Y011</accession>
<evidence type="ECO:0000256" key="8">
    <source>
        <dbReference type="SAM" id="MobiDB-lite"/>
    </source>
</evidence>
<keyword evidence="4 9" id="KW-0812">Transmembrane</keyword>
<keyword evidence="6 9" id="KW-0472">Membrane</keyword>
<dbReference type="SUPFAM" id="SSF103473">
    <property type="entry name" value="MFS general substrate transporter"/>
    <property type="match status" value="1"/>
</dbReference>
<evidence type="ECO:0000256" key="4">
    <source>
        <dbReference type="ARBA" id="ARBA00022692"/>
    </source>
</evidence>
<dbReference type="Gene3D" id="1.20.1250.20">
    <property type="entry name" value="MFS general substrate transporter like domains"/>
    <property type="match status" value="1"/>
</dbReference>
<feature type="transmembrane region" description="Helical" evidence="9">
    <location>
        <begin position="417"/>
        <end position="440"/>
    </location>
</feature>
<dbReference type="InterPro" id="IPR020846">
    <property type="entry name" value="MFS_dom"/>
</dbReference>
<feature type="transmembrane region" description="Helical" evidence="9">
    <location>
        <begin position="446"/>
        <end position="464"/>
    </location>
</feature>
<evidence type="ECO:0000313" key="12">
    <source>
        <dbReference type="Proteomes" id="UP000279236"/>
    </source>
</evidence>
<comment type="caution">
    <text evidence="11">The sequence shown here is derived from an EMBL/GenBank/DDBJ whole genome shotgun (WGS) entry which is preliminary data.</text>
</comment>
<dbReference type="STRING" id="105984.A0A427Y011"/>
<comment type="similarity">
    <text evidence="7">Belongs to the major facilitator superfamily. DHA1 family. Polyamines/proton antiporter (TC 2.A.1.2.16) subfamily.</text>
</comment>
<feature type="transmembrane region" description="Helical" evidence="9">
    <location>
        <begin position="87"/>
        <end position="109"/>
    </location>
</feature>
<feature type="transmembrane region" description="Helical" evidence="9">
    <location>
        <begin position="152"/>
        <end position="170"/>
    </location>
</feature>
<name>A0A427Y011_9TREE</name>
<keyword evidence="5 9" id="KW-1133">Transmembrane helix</keyword>
<evidence type="ECO:0000256" key="3">
    <source>
        <dbReference type="ARBA" id="ARBA00022475"/>
    </source>
</evidence>
<dbReference type="PANTHER" id="PTHR23502">
    <property type="entry name" value="MAJOR FACILITATOR SUPERFAMILY"/>
    <property type="match status" value="1"/>
</dbReference>
<feature type="transmembrane region" description="Helical" evidence="9">
    <location>
        <begin position="512"/>
        <end position="532"/>
    </location>
</feature>
<evidence type="ECO:0000256" key="1">
    <source>
        <dbReference type="ARBA" id="ARBA00004651"/>
    </source>
</evidence>
<evidence type="ECO:0000256" key="2">
    <source>
        <dbReference type="ARBA" id="ARBA00022448"/>
    </source>
</evidence>
<dbReference type="Proteomes" id="UP000279236">
    <property type="component" value="Unassembled WGS sequence"/>
</dbReference>
<feature type="transmembrane region" description="Helical" evidence="9">
    <location>
        <begin position="476"/>
        <end position="500"/>
    </location>
</feature>
<dbReference type="InterPro" id="IPR011701">
    <property type="entry name" value="MFS"/>
</dbReference>
<dbReference type="GO" id="GO:0005886">
    <property type="term" value="C:plasma membrane"/>
    <property type="evidence" value="ECO:0007669"/>
    <property type="project" value="UniProtKB-SubCell"/>
</dbReference>
<dbReference type="GeneID" id="39590493"/>
<keyword evidence="2" id="KW-0813">Transport</keyword>
<dbReference type="PANTHER" id="PTHR23502:SF186">
    <property type="entry name" value="MAJOR FACILITATOR SUPERFAMILY (MFS) PROFILE DOMAIN-CONTAINING PROTEIN"/>
    <property type="match status" value="1"/>
</dbReference>
<dbReference type="AlphaFoldDB" id="A0A427Y011"/>
<dbReference type="Pfam" id="PF07690">
    <property type="entry name" value="MFS_1"/>
    <property type="match status" value="1"/>
</dbReference>
<dbReference type="EMBL" id="RSCE01000003">
    <property type="protein sequence ID" value="RSH84429.1"/>
    <property type="molecule type" value="Genomic_DNA"/>
</dbReference>
<dbReference type="PROSITE" id="PS50850">
    <property type="entry name" value="MFS"/>
    <property type="match status" value="1"/>
</dbReference>
<reference evidence="11 12" key="1">
    <citation type="submission" date="2018-11" db="EMBL/GenBank/DDBJ databases">
        <title>Genome sequence of Apiotrichum porosum DSM 27194.</title>
        <authorList>
            <person name="Aliyu H."/>
            <person name="Gorte O."/>
            <person name="Ochsenreither K."/>
        </authorList>
    </citation>
    <scope>NUCLEOTIDE SEQUENCE [LARGE SCALE GENOMIC DNA]</scope>
    <source>
        <strain evidence="11 12">DSM 27194</strain>
    </source>
</reference>
<evidence type="ECO:0000313" key="11">
    <source>
        <dbReference type="EMBL" id="RSH84429.1"/>
    </source>
</evidence>
<dbReference type="OrthoDB" id="6770063at2759"/>
<dbReference type="GO" id="GO:0022857">
    <property type="term" value="F:transmembrane transporter activity"/>
    <property type="evidence" value="ECO:0007669"/>
    <property type="project" value="InterPro"/>
</dbReference>
<feature type="domain" description="Major facilitator superfamily (MFS) profile" evidence="10">
    <location>
        <begin position="85"/>
        <end position="539"/>
    </location>
</feature>
<feature type="transmembrane region" description="Helical" evidence="9">
    <location>
        <begin position="330"/>
        <end position="356"/>
    </location>
</feature>
<evidence type="ECO:0000256" key="6">
    <source>
        <dbReference type="ARBA" id="ARBA00023136"/>
    </source>
</evidence>
<keyword evidence="3" id="KW-1003">Cell membrane</keyword>
<feature type="transmembrane region" description="Helical" evidence="9">
    <location>
        <begin position="211"/>
        <end position="233"/>
    </location>
</feature>
<evidence type="ECO:0000256" key="7">
    <source>
        <dbReference type="ARBA" id="ARBA00038459"/>
    </source>
</evidence>
<gene>
    <name evidence="11" type="ORF">EHS24_005950</name>
</gene>
<sequence length="546" mass="59840">MDVEKGAGADSITETSVPTMMTDNNNVNGEDEMPLEMANITLPPLKPSNTVLSTRSAREAARALETFEAAPENPRNWPTGQRWRTTLTVAVTGFISTCGSSIAVPGVHASMDEFGVTNEKIGVLVTACYVLGLGAGPFLFAPISELYGRQVAYHTSQICFVIFCIGTAVADTMTGLIILRFFCGVFASVGPALGVATCADVFAPKERGRPVSIYALGPMSGPVLGSMLGYWILYGGWRWLYWSITIMAALNWVLLFSLTEETYAPVIHKKLLYRIRHPQADVNGWRDRLSPRRIIHDFGWMSAMVSKDQAKTTFSRAFSRPPRLLFTNPVAFIFAAYYAYIYGIIYVFLVSVPLLFGAPPFNHPGLFSYQWPQSTVSLSYLGMAVGFLCSATVAATQQDKIYRYLSRRNGDNGEPEYRLVLTQIGMIIMPIGLVVFGWTAHAEVHWMGPLVGQALIAFGLMLAFNSIQNFIIDAFFPYSAAGVAGATAARSVTACLLPIFSPEMFDVLGWGWGGTLLALVALIAVPAPMIMFKYGKALRERFKFEG</sequence>
<feature type="transmembrane region" description="Helical" evidence="9">
    <location>
        <begin position="376"/>
        <end position="396"/>
    </location>
</feature>
<feature type="transmembrane region" description="Helical" evidence="9">
    <location>
        <begin position="239"/>
        <end position="259"/>
    </location>
</feature>
<feature type="transmembrane region" description="Helical" evidence="9">
    <location>
        <begin position="176"/>
        <end position="199"/>
    </location>
</feature>
<evidence type="ECO:0000256" key="9">
    <source>
        <dbReference type="SAM" id="Phobius"/>
    </source>
</evidence>
<keyword evidence="12" id="KW-1185">Reference proteome</keyword>
<comment type="subcellular location">
    <subcellularLocation>
        <location evidence="1">Cell membrane</location>
        <topology evidence="1">Multi-pass membrane protein</topology>
    </subcellularLocation>
</comment>
<organism evidence="11 12">
    <name type="scientific">Apiotrichum porosum</name>
    <dbReference type="NCBI Taxonomy" id="105984"/>
    <lineage>
        <taxon>Eukaryota</taxon>
        <taxon>Fungi</taxon>
        <taxon>Dikarya</taxon>
        <taxon>Basidiomycota</taxon>
        <taxon>Agaricomycotina</taxon>
        <taxon>Tremellomycetes</taxon>
        <taxon>Trichosporonales</taxon>
        <taxon>Trichosporonaceae</taxon>
        <taxon>Apiotrichum</taxon>
    </lineage>
</organism>
<dbReference type="InterPro" id="IPR036259">
    <property type="entry name" value="MFS_trans_sf"/>
</dbReference>
<feature type="transmembrane region" description="Helical" evidence="9">
    <location>
        <begin position="121"/>
        <end position="140"/>
    </location>
</feature>